<sequence>MVTLLWLAVGDIEDNALEGRWGCRGPRRRRRPGVGALFVAVVMGSSSVRAVRV</sequence>
<dbReference type="AlphaFoldDB" id="A0A934NX65"/>
<keyword evidence="2" id="KW-1185">Reference proteome</keyword>
<organism evidence="1 2">
    <name type="scientific">Antrihabitans stalagmiti</name>
    <dbReference type="NCBI Taxonomy" id="2799499"/>
    <lineage>
        <taxon>Bacteria</taxon>
        <taxon>Bacillati</taxon>
        <taxon>Actinomycetota</taxon>
        <taxon>Actinomycetes</taxon>
        <taxon>Mycobacteriales</taxon>
        <taxon>Nocardiaceae</taxon>
        <taxon>Antrihabitans</taxon>
    </lineage>
</organism>
<proteinExistence type="predicted"/>
<dbReference type="Proteomes" id="UP000655868">
    <property type="component" value="Unassembled WGS sequence"/>
</dbReference>
<name>A0A934NX65_9NOCA</name>
<comment type="caution">
    <text evidence="1">The sequence shown here is derived from an EMBL/GenBank/DDBJ whole genome shotgun (WGS) entry which is preliminary data.</text>
</comment>
<gene>
    <name evidence="1" type="ORF">JGU71_29045</name>
</gene>
<reference evidence="1" key="1">
    <citation type="submission" date="2020-12" db="EMBL/GenBank/DDBJ databases">
        <title>Antrihabitans popcorni sp. nov. and Antrihabitans auranticaus sp. nov., isolated from a larva cave.</title>
        <authorList>
            <person name="Lee S.D."/>
            <person name="Kim I.S."/>
        </authorList>
    </citation>
    <scope>NUCLEOTIDE SEQUENCE</scope>
    <source>
        <strain evidence="1">YC3-6</strain>
    </source>
</reference>
<protein>
    <submittedName>
        <fullName evidence="1">Uncharacterized protein</fullName>
    </submittedName>
</protein>
<evidence type="ECO:0000313" key="1">
    <source>
        <dbReference type="EMBL" id="MBJ8342940.1"/>
    </source>
</evidence>
<dbReference type="EMBL" id="JAEMNV010000018">
    <property type="protein sequence ID" value="MBJ8342940.1"/>
    <property type="molecule type" value="Genomic_DNA"/>
</dbReference>
<accession>A0A934NX65</accession>
<evidence type="ECO:0000313" key="2">
    <source>
        <dbReference type="Proteomes" id="UP000655868"/>
    </source>
</evidence>